<feature type="transmembrane region" description="Helical" evidence="5">
    <location>
        <begin position="102"/>
        <end position="123"/>
    </location>
</feature>
<keyword evidence="1 5" id="KW-0812">Transmembrane</keyword>
<feature type="transmembrane region" description="Helical" evidence="5">
    <location>
        <begin position="298"/>
        <end position="317"/>
    </location>
</feature>
<organism evidence="6 7">
    <name type="scientific">Thalassospira profundimaris</name>
    <dbReference type="NCBI Taxonomy" id="502049"/>
    <lineage>
        <taxon>Bacteria</taxon>
        <taxon>Pseudomonadati</taxon>
        <taxon>Pseudomonadota</taxon>
        <taxon>Alphaproteobacteria</taxon>
        <taxon>Rhodospirillales</taxon>
        <taxon>Thalassospiraceae</taxon>
        <taxon>Thalassospira</taxon>
    </lineage>
</organism>
<dbReference type="Pfam" id="PF07690">
    <property type="entry name" value="MFS_1"/>
    <property type="match status" value="1"/>
</dbReference>
<keyword evidence="2 5" id="KW-1133">Transmembrane helix</keyword>
<feature type="transmembrane region" description="Helical" evidence="5">
    <location>
        <begin position="135"/>
        <end position="154"/>
    </location>
</feature>
<dbReference type="Proteomes" id="UP000253061">
    <property type="component" value="Unassembled WGS sequence"/>
</dbReference>
<dbReference type="InterPro" id="IPR011701">
    <property type="entry name" value="MFS"/>
</dbReference>
<evidence type="ECO:0000256" key="2">
    <source>
        <dbReference type="ARBA" id="ARBA00022989"/>
    </source>
</evidence>
<feature type="transmembrane region" description="Helical" evidence="5">
    <location>
        <begin position="203"/>
        <end position="224"/>
    </location>
</feature>
<evidence type="ECO:0000256" key="5">
    <source>
        <dbReference type="SAM" id="Phobius"/>
    </source>
</evidence>
<feature type="region of interest" description="Disordered" evidence="4">
    <location>
        <begin position="406"/>
        <end position="479"/>
    </location>
</feature>
<feature type="transmembrane region" description="Helical" evidence="5">
    <location>
        <begin position="160"/>
        <end position="182"/>
    </location>
</feature>
<dbReference type="PANTHER" id="PTHR23521">
    <property type="entry name" value="TRANSPORTER MFS SUPERFAMILY"/>
    <property type="match status" value="1"/>
</dbReference>
<sequence>MPRSPVALIIALSATLFAAFALNSGSSLQSSLLALRASAEGFAPVYTGIIMASYYIGFVAGIVWGASLVNRVGHIRTFAALASTGSAITLLHAVFVDPITWSLFRAMTGLCLSGLYLVVESWLNAQADNTSRGSTIAIYMTVSLGGLAIGQLLLNGAPVSSFELFTVASVLLSLSLVPLALTRQPPPSAVSGDRMTFRRLYKISPLGFVAASGAGVLSGAVYGVGPVFAADLGLATNDVAYFMFFVILGGMIMQFPIGKLSDSVPRQYVMIAVLVGLALCGVFPLIAPDLVRDNLSVWGGITGVFIMPVYGLAVAYVNDYLEPEDIVPASGGLLIIYGGSAASGPLLGSSAIGYFGPWALPVLFSIIGVSVASFAMYRAGFGRRISIEEQGQFVAVPRTTPMAFELSPITDEIITTDDDDDDGTDTAQDEEAHPFDPHDVEDTLTPDGTAHPDDIGQVPATDNDDGDTDQPGTDTEKKT</sequence>
<dbReference type="CDD" id="cd17477">
    <property type="entry name" value="MFS_YcaD_like"/>
    <property type="match status" value="1"/>
</dbReference>
<dbReference type="GO" id="GO:0022857">
    <property type="term" value="F:transmembrane transporter activity"/>
    <property type="evidence" value="ECO:0007669"/>
    <property type="project" value="InterPro"/>
</dbReference>
<dbReference type="SUPFAM" id="SSF103473">
    <property type="entry name" value="MFS general substrate transporter"/>
    <property type="match status" value="1"/>
</dbReference>
<dbReference type="EMBL" id="JPWB01000004">
    <property type="protein sequence ID" value="RCK22062.1"/>
    <property type="molecule type" value="Genomic_DNA"/>
</dbReference>
<reference evidence="6 7" key="1">
    <citation type="submission" date="2014-07" db="EMBL/GenBank/DDBJ databases">
        <title>Draft genome sequence of Thalassospira profundimaris R8-17.</title>
        <authorList>
            <person name="Lai Q."/>
            <person name="Shao Z."/>
        </authorList>
    </citation>
    <scope>NUCLEOTIDE SEQUENCE [LARGE SCALE GENOMIC DNA]</scope>
    <source>
        <strain evidence="6 7">R8-17</strain>
    </source>
</reference>
<evidence type="ECO:0000256" key="4">
    <source>
        <dbReference type="SAM" id="MobiDB-lite"/>
    </source>
</evidence>
<feature type="transmembrane region" description="Helical" evidence="5">
    <location>
        <begin position="45"/>
        <end position="66"/>
    </location>
</feature>
<feature type="transmembrane region" description="Helical" evidence="5">
    <location>
        <begin position="329"/>
        <end position="352"/>
    </location>
</feature>
<feature type="transmembrane region" description="Helical" evidence="5">
    <location>
        <begin position="239"/>
        <end position="256"/>
    </location>
</feature>
<dbReference type="Gene3D" id="1.20.1250.20">
    <property type="entry name" value="MFS general substrate transporter like domains"/>
    <property type="match status" value="2"/>
</dbReference>
<proteinExistence type="predicted"/>
<dbReference type="GO" id="GO:0005886">
    <property type="term" value="C:plasma membrane"/>
    <property type="evidence" value="ECO:0007669"/>
    <property type="project" value="TreeGrafter"/>
</dbReference>
<feature type="transmembrane region" description="Helical" evidence="5">
    <location>
        <begin position="78"/>
        <end position="96"/>
    </location>
</feature>
<feature type="compositionally biased region" description="Basic and acidic residues" evidence="4">
    <location>
        <begin position="430"/>
        <end position="441"/>
    </location>
</feature>
<feature type="transmembrane region" description="Helical" evidence="5">
    <location>
        <begin position="268"/>
        <end position="286"/>
    </location>
</feature>
<evidence type="ECO:0000313" key="7">
    <source>
        <dbReference type="Proteomes" id="UP000253061"/>
    </source>
</evidence>
<dbReference type="AlphaFoldDB" id="A0A367VCE4"/>
<dbReference type="PANTHER" id="PTHR23521:SF3">
    <property type="entry name" value="MFS TRANSPORTER"/>
    <property type="match status" value="1"/>
</dbReference>
<gene>
    <name evidence="6" type="ORF">TH6_10285</name>
</gene>
<feature type="transmembrane region" description="Helical" evidence="5">
    <location>
        <begin position="358"/>
        <end position="377"/>
    </location>
</feature>
<dbReference type="RefSeq" id="WP_062953871.1">
    <property type="nucleotide sequence ID" value="NZ_JPWB01000004.1"/>
</dbReference>
<dbReference type="InterPro" id="IPR047200">
    <property type="entry name" value="MFS_YcaD-like"/>
</dbReference>
<accession>A0A367VCE4</accession>
<keyword evidence="3 5" id="KW-0472">Membrane</keyword>
<name>A0A367VCE4_9PROT</name>
<comment type="caution">
    <text evidence="6">The sequence shown here is derived from an EMBL/GenBank/DDBJ whole genome shotgun (WGS) entry which is preliminary data.</text>
</comment>
<protein>
    <submittedName>
        <fullName evidence="6">Transporter</fullName>
    </submittedName>
</protein>
<evidence type="ECO:0000256" key="3">
    <source>
        <dbReference type="ARBA" id="ARBA00023136"/>
    </source>
</evidence>
<evidence type="ECO:0000256" key="1">
    <source>
        <dbReference type="ARBA" id="ARBA00022692"/>
    </source>
</evidence>
<evidence type="ECO:0000313" key="6">
    <source>
        <dbReference type="EMBL" id="RCK22062.1"/>
    </source>
</evidence>
<feature type="compositionally biased region" description="Acidic residues" evidence="4">
    <location>
        <begin position="414"/>
        <end position="429"/>
    </location>
</feature>
<dbReference type="InterPro" id="IPR036259">
    <property type="entry name" value="MFS_trans_sf"/>
</dbReference>